<dbReference type="AlphaFoldDB" id="A0A1T5D698"/>
<keyword evidence="1" id="KW-0812">Transmembrane</keyword>
<reference evidence="3" key="1">
    <citation type="submission" date="2017-02" db="EMBL/GenBank/DDBJ databases">
        <authorList>
            <person name="Varghese N."/>
            <person name="Submissions S."/>
        </authorList>
    </citation>
    <scope>NUCLEOTIDE SEQUENCE [LARGE SCALE GENOMIC DNA]</scope>
    <source>
        <strain evidence="3">DSM 24967</strain>
    </source>
</reference>
<evidence type="ECO:0000256" key="1">
    <source>
        <dbReference type="SAM" id="Phobius"/>
    </source>
</evidence>
<keyword evidence="3" id="KW-1185">Reference proteome</keyword>
<feature type="transmembrane region" description="Helical" evidence="1">
    <location>
        <begin position="70"/>
        <end position="91"/>
    </location>
</feature>
<dbReference type="RefSeq" id="WP_079683753.1">
    <property type="nucleotide sequence ID" value="NZ_FUYQ01000016.1"/>
</dbReference>
<proteinExistence type="predicted"/>
<feature type="transmembrane region" description="Helical" evidence="1">
    <location>
        <begin position="34"/>
        <end position="58"/>
    </location>
</feature>
<gene>
    <name evidence="2" type="ORF">SAMN05660349_02291</name>
</gene>
<protein>
    <submittedName>
        <fullName evidence="2">Uncharacterized protein</fullName>
    </submittedName>
</protein>
<name>A0A1T5D698_9BACT</name>
<evidence type="ECO:0000313" key="3">
    <source>
        <dbReference type="Proteomes" id="UP000190852"/>
    </source>
</evidence>
<feature type="transmembrane region" description="Helical" evidence="1">
    <location>
        <begin position="12"/>
        <end position="28"/>
    </location>
</feature>
<organism evidence="2 3">
    <name type="scientific">Parabacteroides chartae</name>
    <dbReference type="NCBI Taxonomy" id="1037355"/>
    <lineage>
        <taxon>Bacteria</taxon>
        <taxon>Pseudomonadati</taxon>
        <taxon>Bacteroidota</taxon>
        <taxon>Bacteroidia</taxon>
        <taxon>Bacteroidales</taxon>
        <taxon>Tannerellaceae</taxon>
        <taxon>Parabacteroides</taxon>
    </lineage>
</organism>
<feature type="transmembrane region" description="Helical" evidence="1">
    <location>
        <begin position="97"/>
        <end position="117"/>
    </location>
</feature>
<dbReference type="EMBL" id="FUYQ01000016">
    <property type="protein sequence ID" value="SKB67234.1"/>
    <property type="molecule type" value="Genomic_DNA"/>
</dbReference>
<evidence type="ECO:0000313" key="2">
    <source>
        <dbReference type="EMBL" id="SKB67234.1"/>
    </source>
</evidence>
<sequence length="121" mass="13806">MIEKVRKYLIENIAYVVVFSFAGVYLIIKKGTDYTLNYVSILLGLFVPLFVVINLYSIIKSMILGEKLDYRELIVALLLLCLTIIIYLFGLKESQQIVIGLINGVTSILLVVIMLFITNRR</sequence>
<keyword evidence="1" id="KW-0472">Membrane</keyword>
<dbReference type="Proteomes" id="UP000190852">
    <property type="component" value="Unassembled WGS sequence"/>
</dbReference>
<keyword evidence="1" id="KW-1133">Transmembrane helix</keyword>
<accession>A0A1T5D698</accession>